<accession>A0A3Q3B1E4</accession>
<dbReference type="Pfam" id="PF16297">
    <property type="entry name" value="DUF4939"/>
    <property type="match status" value="1"/>
</dbReference>
<dbReference type="OMA" id="CEECKDD"/>
<dbReference type="Ensembl" id="ENSKMAT00000023019.1">
    <property type="protein sequence ID" value="ENSKMAP00000022730.1"/>
    <property type="gene ID" value="ENSKMAG00000016878.1"/>
</dbReference>
<dbReference type="Proteomes" id="UP000264800">
    <property type="component" value="Unplaced"/>
</dbReference>
<sequence>FITSLLTKLTVTAAPSSVPEAQPCNPARWYQVSPSLEPRLTPPETFNGESNQCRLFLTQCEIHFELLPSSFPSDRAQVAFVISLLTGKAKIWGTTLWQLDSPICYNYRSFAQELIWVFDPISPEQERLDCEECKDDDHSLLFWT</sequence>
<evidence type="ECO:0000259" key="1">
    <source>
        <dbReference type="Pfam" id="PF16297"/>
    </source>
</evidence>
<keyword evidence="3" id="KW-1185">Reference proteome</keyword>
<name>A0A3Q3B1E4_KRYMA</name>
<reference evidence="2" key="1">
    <citation type="submission" date="2025-08" db="UniProtKB">
        <authorList>
            <consortium name="Ensembl"/>
        </authorList>
    </citation>
    <scope>IDENTIFICATION</scope>
</reference>
<proteinExistence type="predicted"/>
<dbReference type="InterPro" id="IPR032549">
    <property type="entry name" value="DUF4939"/>
</dbReference>
<evidence type="ECO:0000313" key="2">
    <source>
        <dbReference type="Ensembl" id="ENSKMAP00000022730.1"/>
    </source>
</evidence>
<dbReference type="STRING" id="37003.ENSKMAP00000022730"/>
<dbReference type="AlphaFoldDB" id="A0A3Q3B1E4"/>
<feature type="domain" description="DUF4939" evidence="1">
    <location>
        <begin position="42"/>
        <end position="118"/>
    </location>
</feature>
<organism evidence="2 3">
    <name type="scientific">Kryptolebias marmoratus</name>
    <name type="common">Mangrove killifish</name>
    <name type="synonym">Rivulus marmoratus</name>
    <dbReference type="NCBI Taxonomy" id="37003"/>
    <lineage>
        <taxon>Eukaryota</taxon>
        <taxon>Metazoa</taxon>
        <taxon>Chordata</taxon>
        <taxon>Craniata</taxon>
        <taxon>Vertebrata</taxon>
        <taxon>Euteleostomi</taxon>
        <taxon>Actinopterygii</taxon>
        <taxon>Neopterygii</taxon>
        <taxon>Teleostei</taxon>
        <taxon>Neoteleostei</taxon>
        <taxon>Acanthomorphata</taxon>
        <taxon>Ovalentaria</taxon>
        <taxon>Atherinomorphae</taxon>
        <taxon>Cyprinodontiformes</taxon>
        <taxon>Rivulidae</taxon>
        <taxon>Kryptolebias</taxon>
    </lineage>
</organism>
<reference evidence="2" key="2">
    <citation type="submission" date="2025-09" db="UniProtKB">
        <authorList>
            <consortium name="Ensembl"/>
        </authorList>
    </citation>
    <scope>IDENTIFICATION</scope>
</reference>
<dbReference type="GeneTree" id="ENSGT01010000222920"/>
<protein>
    <recommendedName>
        <fullName evidence="1">DUF4939 domain-containing protein</fullName>
    </recommendedName>
</protein>
<evidence type="ECO:0000313" key="3">
    <source>
        <dbReference type="Proteomes" id="UP000264800"/>
    </source>
</evidence>